<keyword evidence="6 8" id="KW-1133">Transmembrane helix</keyword>
<feature type="transmembrane region" description="Helical" evidence="8">
    <location>
        <begin position="87"/>
        <end position="106"/>
    </location>
</feature>
<reference evidence="11" key="1">
    <citation type="submission" date="2018-05" db="EMBL/GenBank/DDBJ databases">
        <authorList>
            <person name="Lanie J.A."/>
            <person name="Ng W.-L."/>
            <person name="Kazmierczak K.M."/>
            <person name="Andrzejewski T.M."/>
            <person name="Davidsen T.M."/>
            <person name="Wayne K.J."/>
            <person name="Tettelin H."/>
            <person name="Glass J.I."/>
            <person name="Rusch D."/>
            <person name="Podicherti R."/>
            <person name="Tsui H.-C.T."/>
            <person name="Winkler M.E."/>
        </authorList>
    </citation>
    <scope>NUCLEOTIDE SEQUENCE</scope>
</reference>
<dbReference type="PANTHER" id="PTHR33362:SF5">
    <property type="entry name" value="C4-DICARBOXYLATE TRAP TRANSPORTER LARGE PERMEASE PROTEIN DCTM"/>
    <property type="match status" value="1"/>
</dbReference>
<keyword evidence="5 8" id="KW-0812">Transmembrane</keyword>
<protein>
    <submittedName>
        <fullName evidence="11">Uncharacterized protein</fullName>
    </submittedName>
</protein>
<feature type="domain" description="Tripartite ATP-independent periplasmic transporters DctQ component" evidence="9">
    <location>
        <begin position="25"/>
        <end position="154"/>
    </location>
</feature>
<evidence type="ECO:0000256" key="4">
    <source>
        <dbReference type="ARBA" id="ARBA00022519"/>
    </source>
</evidence>
<evidence type="ECO:0000256" key="5">
    <source>
        <dbReference type="ARBA" id="ARBA00022692"/>
    </source>
</evidence>
<keyword evidence="3" id="KW-1003">Cell membrane</keyword>
<keyword evidence="7 8" id="KW-0472">Membrane</keyword>
<evidence type="ECO:0000256" key="3">
    <source>
        <dbReference type="ARBA" id="ARBA00022475"/>
    </source>
</evidence>
<evidence type="ECO:0000313" key="11">
    <source>
        <dbReference type="EMBL" id="SVA23103.1"/>
    </source>
</evidence>
<name>A0A381U944_9ZZZZ</name>
<dbReference type="InterPro" id="IPR055348">
    <property type="entry name" value="DctQ"/>
</dbReference>
<feature type="transmembrane region" description="Helical" evidence="8">
    <location>
        <begin position="287"/>
        <end position="304"/>
    </location>
</feature>
<feature type="transmembrane region" description="Helical" evidence="8">
    <location>
        <begin position="127"/>
        <end position="147"/>
    </location>
</feature>
<dbReference type="PANTHER" id="PTHR33362">
    <property type="entry name" value="SIALIC ACID TRAP TRANSPORTER PERMEASE PROTEIN SIAT-RELATED"/>
    <property type="match status" value="1"/>
</dbReference>
<dbReference type="Pfam" id="PF06808">
    <property type="entry name" value="DctM"/>
    <property type="match status" value="1"/>
</dbReference>
<dbReference type="InterPro" id="IPR004681">
    <property type="entry name" value="TRAP_DctM"/>
</dbReference>
<keyword evidence="2" id="KW-0813">Transport</keyword>
<sequence>MQLSRRPSFHFRLENAVAIAILVAMTVLPLIEIYSRIRFGRGISGSIVVVQNFTLWITVLGAVLASRSERLLALSTQRFLTVHTQRFVKVFTSAIAVAVTSTLVVASFEFVRIERDFGDVISWDIPIWLVLAVLPVGFGAITGRLIWHAASDWQGRAVTSLGLLIPFLFTLMSGIETVGIVLPATLVIILSTALGMPIFAGIGGAALVLFWGDGTPLTAVPGETYRLTNSPMLPAIPLFALAGYLLAEGSAGQRLTRLFTACVGWMPGGLAIVATLVLAFFTPLTGASGITILSMGGLLLPVLVRAKYPEQTSLGLVTVSGSIGLLWFPSLPVFLYAFYANLDYAKLFVGGLLPGVLLVLVVAGWAASQGWLRGVTRTPFVLREAIAAMWEAKWELLLPVVVLVGIGYGYTTLVEAAALTVLYTFVVECFIQRGLSVRRDLPRIFVECATLVGGFMIILSVALGFTNFLVIA</sequence>
<comment type="subcellular location">
    <subcellularLocation>
        <location evidence="1">Cell inner membrane</location>
        <topology evidence="1">Multi-pass membrane protein</topology>
    </subcellularLocation>
</comment>
<evidence type="ECO:0000256" key="1">
    <source>
        <dbReference type="ARBA" id="ARBA00004429"/>
    </source>
</evidence>
<feature type="transmembrane region" description="Helical" evidence="8">
    <location>
        <begin position="259"/>
        <end position="281"/>
    </location>
</feature>
<feature type="transmembrane region" description="Helical" evidence="8">
    <location>
        <begin position="184"/>
        <end position="211"/>
    </location>
</feature>
<evidence type="ECO:0000256" key="8">
    <source>
        <dbReference type="SAM" id="Phobius"/>
    </source>
</evidence>
<feature type="non-terminal residue" evidence="11">
    <location>
        <position position="472"/>
    </location>
</feature>
<keyword evidence="4" id="KW-0997">Cell inner membrane</keyword>
<evidence type="ECO:0000259" key="9">
    <source>
        <dbReference type="Pfam" id="PF04290"/>
    </source>
</evidence>
<evidence type="ECO:0000256" key="6">
    <source>
        <dbReference type="ARBA" id="ARBA00022989"/>
    </source>
</evidence>
<feature type="transmembrane region" description="Helical" evidence="8">
    <location>
        <begin position="316"/>
        <end position="339"/>
    </location>
</feature>
<feature type="transmembrane region" description="Helical" evidence="8">
    <location>
        <begin position="16"/>
        <end position="35"/>
    </location>
</feature>
<dbReference type="Pfam" id="PF04290">
    <property type="entry name" value="DctQ"/>
    <property type="match status" value="1"/>
</dbReference>
<dbReference type="EMBL" id="UINC01005715">
    <property type="protein sequence ID" value="SVA23103.1"/>
    <property type="molecule type" value="Genomic_DNA"/>
</dbReference>
<gene>
    <name evidence="11" type="ORF">METZ01_LOCUS75957</name>
</gene>
<evidence type="ECO:0000256" key="7">
    <source>
        <dbReference type="ARBA" id="ARBA00023136"/>
    </source>
</evidence>
<feature type="domain" description="TRAP C4-dicarboxylate transport system permease DctM subunit" evidence="10">
    <location>
        <begin position="187"/>
        <end position="469"/>
    </location>
</feature>
<feature type="transmembrane region" description="Helical" evidence="8">
    <location>
        <begin position="47"/>
        <end position="67"/>
    </location>
</feature>
<evidence type="ECO:0000259" key="10">
    <source>
        <dbReference type="Pfam" id="PF06808"/>
    </source>
</evidence>
<organism evidence="11">
    <name type="scientific">marine metagenome</name>
    <dbReference type="NCBI Taxonomy" id="408172"/>
    <lineage>
        <taxon>unclassified sequences</taxon>
        <taxon>metagenomes</taxon>
        <taxon>ecological metagenomes</taxon>
    </lineage>
</organism>
<feature type="transmembrane region" description="Helical" evidence="8">
    <location>
        <begin position="444"/>
        <end position="471"/>
    </location>
</feature>
<feature type="transmembrane region" description="Helical" evidence="8">
    <location>
        <begin position="153"/>
        <end position="172"/>
    </location>
</feature>
<dbReference type="AlphaFoldDB" id="A0A381U944"/>
<dbReference type="GO" id="GO:0005886">
    <property type="term" value="C:plasma membrane"/>
    <property type="evidence" value="ECO:0007669"/>
    <property type="project" value="UniProtKB-SubCell"/>
</dbReference>
<feature type="transmembrane region" description="Helical" evidence="8">
    <location>
        <begin position="351"/>
        <end position="372"/>
    </location>
</feature>
<dbReference type="InterPro" id="IPR010656">
    <property type="entry name" value="DctM"/>
</dbReference>
<proteinExistence type="predicted"/>
<dbReference type="GO" id="GO:0022857">
    <property type="term" value="F:transmembrane transporter activity"/>
    <property type="evidence" value="ECO:0007669"/>
    <property type="project" value="TreeGrafter"/>
</dbReference>
<accession>A0A381U944</accession>
<feature type="transmembrane region" description="Helical" evidence="8">
    <location>
        <begin position="392"/>
        <end position="410"/>
    </location>
</feature>
<evidence type="ECO:0000256" key="2">
    <source>
        <dbReference type="ARBA" id="ARBA00022448"/>
    </source>
</evidence>